<dbReference type="PANTHER" id="PTHR22914">
    <property type="entry name" value="CHITIN SYNTHASE"/>
    <property type="match status" value="1"/>
</dbReference>
<feature type="transmembrane region" description="Helical" evidence="11">
    <location>
        <begin position="314"/>
        <end position="337"/>
    </location>
</feature>
<comment type="catalytic activity">
    <reaction evidence="11">
        <text>[(1-&gt;4)-N-acetyl-beta-D-glucosaminyl](n) + UDP-N-acetyl-alpha-D-glucosamine = [(1-&gt;4)-N-acetyl-beta-D-glucosaminyl](n+1) + UDP + H(+)</text>
        <dbReference type="Rhea" id="RHEA:16637"/>
        <dbReference type="Rhea" id="RHEA-COMP:9593"/>
        <dbReference type="Rhea" id="RHEA-COMP:9595"/>
        <dbReference type="ChEBI" id="CHEBI:15378"/>
        <dbReference type="ChEBI" id="CHEBI:17029"/>
        <dbReference type="ChEBI" id="CHEBI:57705"/>
        <dbReference type="ChEBI" id="CHEBI:58223"/>
        <dbReference type="EC" id="2.4.1.16"/>
    </reaction>
</comment>
<protein>
    <recommendedName>
        <fullName evidence="2 11">Chitin synthase</fullName>
        <ecNumber evidence="2 11">2.4.1.16</ecNumber>
    </recommendedName>
</protein>
<evidence type="ECO:0000256" key="9">
    <source>
        <dbReference type="ARBA" id="ARBA00023316"/>
    </source>
</evidence>
<dbReference type="eggNOG" id="KOG2571">
    <property type="taxonomic scope" value="Eukaryota"/>
</dbReference>
<dbReference type="GO" id="GO:0006031">
    <property type="term" value="P:chitin biosynthetic process"/>
    <property type="evidence" value="ECO:0007669"/>
    <property type="project" value="UniProtKB-UniRule"/>
</dbReference>
<evidence type="ECO:0000256" key="6">
    <source>
        <dbReference type="ARBA" id="ARBA00022692"/>
    </source>
</evidence>
<accession>A0A0L0SY62</accession>
<keyword evidence="5 11" id="KW-0808">Transferase</keyword>
<dbReference type="Proteomes" id="UP000054350">
    <property type="component" value="Unassembled WGS sequence"/>
</dbReference>
<dbReference type="EC" id="2.4.1.16" evidence="2 11"/>
<dbReference type="OMA" id="CLIVMND"/>
<keyword evidence="4 11" id="KW-0328">Glycosyltransferase</keyword>
<comment type="subcellular location">
    <subcellularLocation>
        <location evidence="1 11">Cell membrane</location>
        <topology evidence="1 11">Multi-pass membrane protein</topology>
    </subcellularLocation>
</comment>
<dbReference type="InterPro" id="IPR029044">
    <property type="entry name" value="Nucleotide-diphossugar_trans"/>
</dbReference>
<dbReference type="InterPro" id="IPR004835">
    <property type="entry name" value="Chitin_synth"/>
</dbReference>
<feature type="transmembrane region" description="Helical" evidence="11">
    <location>
        <begin position="283"/>
        <end position="302"/>
    </location>
</feature>
<evidence type="ECO:0000313" key="12">
    <source>
        <dbReference type="EMBL" id="KNE67279.1"/>
    </source>
</evidence>
<proteinExistence type="inferred from homology"/>
<dbReference type="SUPFAM" id="SSF53448">
    <property type="entry name" value="Nucleotide-diphospho-sugar transferases"/>
    <property type="match status" value="1"/>
</dbReference>
<dbReference type="AlphaFoldDB" id="A0A0L0SY62"/>
<feature type="transmembrane region" description="Helical" evidence="11">
    <location>
        <begin position="405"/>
        <end position="430"/>
    </location>
</feature>
<evidence type="ECO:0000256" key="4">
    <source>
        <dbReference type="ARBA" id="ARBA00022676"/>
    </source>
</evidence>
<evidence type="ECO:0000256" key="1">
    <source>
        <dbReference type="ARBA" id="ARBA00004651"/>
    </source>
</evidence>
<feature type="transmembrane region" description="Helical" evidence="11">
    <location>
        <begin position="626"/>
        <end position="652"/>
    </location>
</feature>
<keyword evidence="8 11" id="KW-0472">Membrane</keyword>
<feature type="transmembrane region" description="Helical" evidence="11">
    <location>
        <begin position="594"/>
        <end position="614"/>
    </location>
</feature>
<comment type="similarity">
    <text evidence="11">Belongs to the chitin synthase family.</text>
</comment>
<dbReference type="GO" id="GO:0071555">
    <property type="term" value="P:cell wall organization"/>
    <property type="evidence" value="ECO:0007669"/>
    <property type="project" value="UniProtKB-KW"/>
</dbReference>
<dbReference type="GO" id="GO:0004100">
    <property type="term" value="F:chitin synthase activity"/>
    <property type="evidence" value="ECO:0007669"/>
    <property type="project" value="UniProtKB-UniRule"/>
</dbReference>
<name>A0A0L0SY62_ALLM3</name>
<organism evidence="12 13">
    <name type="scientific">Allomyces macrogynus (strain ATCC 38327)</name>
    <name type="common">Allomyces javanicus var. macrogynus</name>
    <dbReference type="NCBI Taxonomy" id="578462"/>
    <lineage>
        <taxon>Eukaryota</taxon>
        <taxon>Fungi</taxon>
        <taxon>Fungi incertae sedis</taxon>
        <taxon>Blastocladiomycota</taxon>
        <taxon>Blastocladiomycetes</taxon>
        <taxon>Blastocladiales</taxon>
        <taxon>Blastocladiaceae</taxon>
        <taxon>Allomyces</taxon>
    </lineage>
</organism>
<dbReference type="STRING" id="578462.A0A0L0SY62"/>
<feature type="transmembrane region" description="Helical" evidence="11">
    <location>
        <begin position="371"/>
        <end position="393"/>
    </location>
</feature>
<keyword evidence="6 11" id="KW-0812">Transmembrane</keyword>
<keyword evidence="9 11" id="KW-0961">Cell wall biogenesis/degradation</keyword>
<feature type="transmembrane region" description="Helical" evidence="11">
    <location>
        <begin position="458"/>
        <end position="481"/>
    </location>
</feature>
<evidence type="ECO:0000256" key="11">
    <source>
        <dbReference type="RuleBase" id="RU366040"/>
    </source>
</evidence>
<gene>
    <name evidence="12" type="ORF">AMAG_19677</name>
</gene>
<dbReference type="OrthoDB" id="26569at2759"/>
<dbReference type="Pfam" id="PF01644">
    <property type="entry name" value="Chitin_synth_1"/>
    <property type="match status" value="1"/>
</dbReference>
<sequence length="658" mass="73466">MLKQKEWGADGWKKIVVAIVSDGRTKINKDTLTLISMMGCYQEGLMRQYVNGKKTQAHVFEVTTEMNWEGMPEDGTQIVTHKNAKKGVIPMQLLFCLKEANAKKINSHRWFFNAFAASIKPNVCVLLDVGTKPQSMSIYRLWRAFLNKQVGGACGEIAVEGSYLSMLNPIIAGQNFEYKMSNILDKPLESVFGYISVLPGAFSAYRYAALEGHPLQEYFKGETLHDSGDIFTSNMYLAEDRILCFELVAKANCNWILRYEKNSQAVTDAPDNFPEFISQRRRWLNGSTFAFLYAFGNMGKFFTSGQSIFRKVGIFIELVYSFINFLFAYLSLAHFFISFKFASYLQLMDNENSKTLKLVPTATGSPVLHDVVAAILKLLSPIYILAICITFIASLGNKPQSARRVFGIAIGLFAIISGVMLVLIIISTWVQFQINPDVAGKVAQFKIANVTKNDSGTLVVLTLVSLAGTYGVFFLSSFLYLEWYHIIFNIIQYTLLLPTYVNVLQIYAYCNISDLSWGTKGDTGGAKGGSGGGSGGNNGQPKDELADIALVPANDFYTKQNARFTAMIPEMQKDEAHSKSKDDKEDNFKKFRTIWLLIWTFVNGVLLAALLSPQTIGIESKSFQNLYLLGLSLCVLILTLFRFCGSLVYWLGHLIGCC</sequence>
<keyword evidence="3 11" id="KW-1003">Cell membrane</keyword>
<evidence type="ECO:0000256" key="7">
    <source>
        <dbReference type="ARBA" id="ARBA00022989"/>
    </source>
</evidence>
<dbReference type="VEuPathDB" id="FungiDB:AMAG_19677"/>
<dbReference type="GO" id="GO:0030428">
    <property type="term" value="C:cell septum"/>
    <property type="evidence" value="ECO:0007669"/>
    <property type="project" value="TreeGrafter"/>
</dbReference>
<evidence type="ECO:0000256" key="5">
    <source>
        <dbReference type="ARBA" id="ARBA00022679"/>
    </source>
</evidence>
<evidence type="ECO:0000256" key="3">
    <source>
        <dbReference type="ARBA" id="ARBA00022475"/>
    </source>
</evidence>
<evidence type="ECO:0000256" key="8">
    <source>
        <dbReference type="ARBA" id="ARBA00023136"/>
    </source>
</evidence>
<reference evidence="12 13" key="1">
    <citation type="submission" date="2009-11" db="EMBL/GenBank/DDBJ databases">
        <title>Annotation of Allomyces macrogynus ATCC 38327.</title>
        <authorList>
            <consortium name="The Broad Institute Genome Sequencing Platform"/>
            <person name="Russ C."/>
            <person name="Cuomo C."/>
            <person name="Burger G."/>
            <person name="Gray M.W."/>
            <person name="Holland P.W.H."/>
            <person name="King N."/>
            <person name="Lang F.B.F."/>
            <person name="Roger A.J."/>
            <person name="Ruiz-Trillo I."/>
            <person name="Young S.K."/>
            <person name="Zeng Q."/>
            <person name="Gargeya S."/>
            <person name="Fitzgerald M."/>
            <person name="Haas B."/>
            <person name="Abouelleil A."/>
            <person name="Alvarado L."/>
            <person name="Arachchi H.M."/>
            <person name="Berlin A."/>
            <person name="Chapman S.B."/>
            <person name="Gearin G."/>
            <person name="Goldberg J."/>
            <person name="Griggs A."/>
            <person name="Gujja S."/>
            <person name="Hansen M."/>
            <person name="Heiman D."/>
            <person name="Howarth C."/>
            <person name="Larimer J."/>
            <person name="Lui A."/>
            <person name="MacDonald P.J.P."/>
            <person name="McCowen C."/>
            <person name="Montmayeur A."/>
            <person name="Murphy C."/>
            <person name="Neiman D."/>
            <person name="Pearson M."/>
            <person name="Priest M."/>
            <person name="Roberts A."/>
            <person name="Saif S."/>
            <person name="Shea T."/>
            <person name="Sisk P."/>
            <person name="Stolte C."/>
            <person name="Sykes S."/>
            <person name="Wortman J."/>
            <person name="Nusbaum C."/>
            <person name="Birren B."/>
        </authorList>
    </citation>
    <scope>NUCLEOTIDE SEQUENCE [LARGE SCALE GENOMIC DNA]</scope>
    <source>
        <strain evidence="12 13">ATCC 38327</strain>
    </source>
</reference>
<dbReference type="GO" id="GO:0005886">
    <property type="term" value="C:plasma membrane"/>
    <property type="evidence" value="ECO:0007669"/>
    <property type="project" value="UniProtKB-SubCell"/>
</dbReference>
<evidence type="ECO:0000313" key="13">
    <source>
        <dbReference type="Proteomes" id="UP000054350"/>
    </source>
</evidence>
<evidence type="ECO:0000256" key="2">
    <source>
        <dbReference type="ARBA" id="ARBA00012543"/>
    </source>
</evidence>
<comment type="function">
    <text evidence="10 11">Polymerizes chitin, a structural polymer of the cell wall and septum, by transferring the sugar moiety of UDP-GlcNAc to the non-reducing end of the growing chitin polymer.</text>
</comment>
<keyword evidence="13" id="KW-1185">Reference proteome</keyword>
<dbReference type="PANTHER" id="PTHR22914:SF9">
    <property type="entry name" value="CHITIN SYNTHASE 1"/>
    <property type="match status" value="1"/>
</dbReference>
<keyword evidence="7 11" id="KW-1133">Transmembrane helix</keyword>
<evidence type="ECO:0000256" key="10">
    <source>
        <dbReference type="ARBA" id="ARBA00024009"/>
    </source>
</evidence>
<dbReference type="EMBL" id="GG745352">
    <property type="protein sequence ID" value="KNE67279.1"/>
    <property type="molecule type" value="Genomic_DNA"/>
</dbReference>
<reference evidence="13" key="2">
    <citation type="submission" date="2009-11" db="EMBL/GenBank/DDBJ databases">
        <title>The Genome Sequence of Allomyces macrogynus strain ATCC 38327.</title>
        <authorList>
            <consortium name="The Broad Institute Genome Sequencing Platform"/>
            <person name="Russ C."/>
            <person name="Cuomo C."/>
            <person name="Shea T."/>
            <person name="Young S.K."/>
            <person name="Zeng Q."/>
            <person name="Koehrsen M."/>
            <person name="Haas B."/>
            <person name="Borodovsky M."/>
            <person name="Guigo R."/>
            <person name="Alvarado L."/>
            <person name="Berlin A."/>
            <person name="Borenstein D."/>
            <person name="Chen Z."/>
            <person name="Engels R."/>
            <person name="Freedman E."/>
            <person name="Gellesch M."/>
            <person name="Goldberg J."/>
            <person name="Griggs A."/>
            <person name="Gujja S."/>
            <person name="Heiman D."/>
            <person name="Hepburn T."/>
            <person name="Howarth C."/>
            <person name="Jen D."/>
            <person name="Larson L."/>
            <person name="Lewis B."/>
            <person name="Mehta T."/>
            <person name="Park D."/>
            <person name="Pearson M."/>
            <person name="Roberts A."/>
            <person name="Saif S."/>
            <person name="Shenoy N."/>
            <person name="Sisk P."/>
            <person name="Stolte C."/>
            <person name="Sykes S."/>
            <person name="Walk T."/>
            <person name="White J."/>
            <person name="Yandava C."/>
            <person name="Burger G."/>
            <person name="Gray M.W."/>
            <person name="Holland P.W.H."/>
            <person name="King N."/>
            <person name="Lang F.B.F."/>
            <person name="Roger A.J."/>
            <person name="Ruiz-Trillo I."/>
            <person name="Lander E."/>
            <person name="Nusbaum C."/>
        </authorList>
    </citation>
    <scope>NUCLEOTIDE SEQUENCE [LARGE SCALE GENOMIC DNA]</scope>
    <source>
        <strain evidence="13">ATCC 38327</strain>
    </source>
</reference>